<dbReference type="AlphaFoldDB" id="A0A7W9A1K4"/>
<comment type="caution">
    <text evidence="1">The sequence shown here is derived from an EMBL/GenBank/DDBJ whole genome shotgun (WGS) entry which is preliminary data.</text>
</comment>
<evidence type="ECO:0000313" key="1">
    <source>
        <dbReference type="EMBL" id="MBB5659686.1"/>
    </source>
</evidence>
<gene>
    <name evidence="1" type="ORF">FHS65_000404</name>
</gene>
<dbReference type="InterPro" id="IPR027417">
    <property type="entry name" value="P-loop_NTPase"/>
</dbReference>
<keyword evidence="2" id="KW-1185">Reference proteome</keyword>
<name>A0A7W9A1K4_9CAUL</name>
<accession>A0A7W9A1K4</accession>
<sequence>MLSVSNLHVAVGDTPVLKGLTLDVPAGEVHVVTGPTGGGHYDKMLRHRRTV</sequence>
<proteinExistence type="predicted"/>
<organism evidence="1 2">
    <name type="scientific">Brevundimonas halotolerans</name>
    <dbReference type="NCBI Taxonomy" id="69670"/>
    <lineage>
        <taxon>Bacteria</taxon>
        <taxon>Pseudomonadati</taxon>
        <taxon>Pseudomonadota</taxon>
        <taxon>Alphaproteobacteria</taxon>
        <taxon>Caulobacterales</taxon>
        <taxon>Caulobacteraceae</taxon>
        <taxon>Brevundimonas</taxon>
    </lineage>
</organism>
<dbReference type="EMBL" id="JACIJB010000001">
    <property type="protein sequence ID" value="MBB5659686.1"/>
    <property type="molecule type" value="Genomic_DNA"/>
</dbReference>
<protein>
    <submittedName>
        <fullName evidence="1">Fe-S cluster assembly ATPase SufC</fullName>
    </submittedName>
</protein>
<evidence type="ECO:0000313" key="2">
    <source>
        <dbReference type="Proteomes" id="UP000548978"/>
    </source>
</evidence>
<dbReference type="SUPFAM" id="SSF52540">
    <property type="entry name" value="P-loop containing nucleoside triphosphate hydrolases"/>
    <property type="match status" value="1"/>
</dbReference>
<dbReference type="Proteomes" id="UP000548978">
    <property type="component" value="Unassembled WGS sequence"/>
</dbReference>
<reference evidence="1 2" key="1">
    <citation type="submission" date="2020-08" db="EMBL/GenBank/DDBJ databases">
        <title>Genomic Encyclopedia of Type Strains, Phase IV (KMG-IV): sequencing the most valuable type-strain genomes for metagenomic binning, comparative biology and taxonomic classification.</title>
        <authorList>
            <person name="Goeker M."/>
        </authorList>
    </citation>
    <scope>NUCLEOTIDE SEQUENCE [LARGE SCALE GENOMIC DNA]</scope>
    <source>
        <strain evidence="1 2">DSM 24448</strain>
    </source>
</reference>
<dbReference type="Gene3D" id="3.40.50.300">
    <property type="entry name" value="P-loop containing nucleotide triphosphate hydrolases"/>
    <property type="match status" value="1"/>
</dbReference>